<evidence type="ECO:0000313" key="3">
    <source>
        <dbReference type="Proteomes" id="UP001153069"/>
    </source>
</evidence>
<reference evidence="2" key="1">
    <citation type="submission" date="2020-06" db="EMBL/GenBank/DDBJ databases">
        <authorList>
            <consortium name="Plant Systems Biology data submission"/>
        </authorList>
    </citation>
    <scope>NUCLEOTIDE SEQUENCE</scope>
    <source>
        <strain evidence="2">D6</strain>
    </source>
</reference>
<dbReference type="Proteomes" id="UP001153069">
    <property type="component" value="Unassembled WGS sequence"/>
</dbReference>
<evidence type="ECO:0008006" key="4">
    <source>
        <dbReference type="Google" id="ProtNLM"/>
    </source>
</evidence>
<dbReference type="OrthoDB" id="47986at2759"/>
<gene>
    <name evidence="2" type="ORF">SEMRO_1600_G285070.1</name>
</gene>
<protein>
    <recommendedName>
        <fullName evidence="4">Telomeric single stranded DNA binding POT1/Cdc13 domain-containing protein</fullName>
    </recommendedName>
</protein>
<evidence type="ECO:0000313" key="2">
    <source>
        <dbReference type="EMBL" id="CAB9524888.1"/>
    </source>
</evidence>
<feature type="compositionally biased region" description="Low complexity" evidence="1">
    <location>
        <begin position="343"/>
        <end position="359"/>
    </location>
</feature>
<proteinExistence type="predicted"/>
<evidence type="ECO:0000256" key="1">
    <source>
        <dbReference type="SAM" id="MobiDB-lite"/>
    </source>
</evidence>
<comment type="caution">
    <text evidence="2">The sequence shown here is derived from an EMBL/GenBank/DDBJ whole genome shotgun (WGS) entry which is preliminary data.</text>
</comment>
<accession>A0A9N8HRP2</accession>
<feature type="compositionally biased region" description="Polar residues" evidence="1">
    <location>
        <begin position="360"/>
        <end position="369"/>
    </location>
</feature>
<dbReference type="AlphaFoldDB" id="A0A9N8HRP2"/>
<sequence length="515" mass="58274">MNHLGSGKNPCTLQQAISLLGPSSGKGIRKEVHQGTETTYTTTTRSVDLLAVVVRLSTRTSRSPVGEVWVVDETLGKRNHALVSFYGNNAVLAIQEKKLRVGSMVRFNGVKLRRMMEQTASSNSSRTYEFLHSWEYPPIGGVEWWELGRVTSKSNGILSRQGSSRIPQGMETSTNQIQQLLRWYRQSKFFRENHHSDHQQLSPLPCQRRSLEEMQSSLGIVSHVMVRKIVRVETLLDTSSPNKKRRLSSPPPTKITVATVSDGCHTVMPLLLLRSHYGLQAKLQKALERGNPVLLHSVVCRKGRDVLSDEQQKALEDVKVLVPTSKTDLVLLSQKAFPRTEPQMTQTQHQQHASTTQTQDVSVPTQQPELSVKERQQTKSITVVEGHIEAIEFPDMGMELPNDNNKSSLPSPMKLLSLLTHFQNGQDYREAIVRIVVVQTHHTRVLRIHADAKGMRNLAGGLKAKELKERPQLLSHVRDWLEGLLEDKTCLRWRLVEEDSSSWDYRLQKVTLIEL</sequence>
<feature type="region of interest" description="Disordered" evidence="1">
    <location>
        <begin position="340"/>
        <end position="375"/>
    </location>
</feature>
<keyword evidence="3" id="KW-1185">Reference proteome</keyword>
<organism evidence="2 3">
    <name type="scientific">Seminavis robusta</name>
    <dbReference type="NCBI Taxonomy" id="568900"/>
    <lineage>
        <taxon>Eukaryota</taxon>
        <taxon>Sar</taxon>
        <taxon>Stramenopiles</taxon>
        <taxon>Ochrophyta</taxon>
        <taxon>Bacillariophyta</taxon>
        <taxon>Bacillariophyceae</taxon>
        <taxon>Bacillariophycidae</taxon>
        <taxon>Naviculales</taxon>
        <taxon>Naviculaceae</taxon>
        <taxon>Seminavis</taxon>
    </lineage>
</organism>
<name>A0A9N8HRP2_9STRA</name>
<dbReference type="EMBL" id="CAICTM010001598">
    <property type="protein sequence ID" value="CAB9524888.1"/>
    <property type="molecule type" value="Genomic_DNA"/>
</dbReference>